<proteinExistence type="predicted"/>
<accession>A0A9X3NB06</accession>
<dbReference type="EMBL" id="JAPDDP010000024">
    <property type="protein sequence ID" value="MDA0181620.1"/>
    <property type="molecule type" value="Genomic_DNA"/>
</dbReference>
<dbReference type="RefSeq" id="WP_270025969.1">
    <property type="nucleotide sequence ID" value="NZ_JAPDDP010000024.1"/>
</dbReference>
<reference evidence="2" key="1">
    <citation type="submission" date="2022-10" db="EMBL/GenBank/DDBJ databases">
        <title>The WGS of Solirubrobacter phytolaccae KCTC 29190.</title>
        <authorList>
            <person name="Jiang Z."/>
        </authorList>
    </citation>
    <scope>NUCLEOTIDE SEQUENCE</scope>
    <source>
        <strain evidence="2">KCTC 29190</strain>
    </source>
</reference>
<gene>
    <name evidence="2" type="ORF">OJ997_15045</name>
</gene>
<evidence type="ECO:0000313" key="2">
    <source>
        <dbReference type="EMBL" id="MDA0181620.1"/>
    </source>
</evidence>
<feature type="signal peptide" evidence="1">
    <location>
        <begin position="1"/>
        <end position="23"/>
    </location>
</feature>
<name>A0A9X3NB06_9ACTN</name>
<evidence type="ECO:0000313" key="3">
    <source>
        <dbReference type="Proteomes" id="UP001147653"/>
    </source>
</evidence>
<protein>
    <submittedName>
        <fullName evidence="2">Uncharacterized protein</fullName>
    </submittedName>
</protein>
<sequence>MRLRRLIALAAAVVAWPAASANAAGLEDPGAQWLPRSDGATWVYQWGNTAFSPPRAERYTVTSRTGTAFRVAWEEFNLRPDESPANGFADFRHTDAGLINTNFQSTPVPPQFPILCGTAARCSNTLAGTLFEVMWGTRSPVLAEPLVAGTSWNSVGGTTNDVTAANRYRGVVDVSVPAFPAPVKAAKIESVITQAGALGDPFGSGLRTVWWVYGVGPVKVLFQHTSGETSYATLQQTNLAPIAPPSDANLMPLTLGAESTFRWRNSRHMKRWSEQRLTVAASANSTSRINVLDTDGPIDVNASYLFSNRLGGLTNVTTRMRRAETSSRLPALGPASGPEGRARFVTPLDLMTYGFNPVFPSYAVDGQTWRSSRESRDFAVYGVTGSSSVLGKRTVRVPAGRYRDAIAIRSRLRQSNHAFGSGTRTMYFAPGVGLVKITFRHSDGSTSTVEKTG</sequence>
<keyword evidence="3" id="KW-1185">Reference proteome</keyword>
<dbReference type="Gene3D" id="2.40.360.20">
    <property type="match status" value="1"/>
</dbReference>
<keyword evidence="1" id="KW-0732">Signal</keyword>
<organism evidence="2 3">
    <name type="scientific">Solirubrobacter phytolaccae</name>
    <dbReference type="NCBI Taxonomy" id="1404360"/>
    <lineage>
        <taxon>Bacteria</taxon>
        <taxon>Bacillati</taxon>
        <taxon>Actinomycetota</taxon>
        <taxon>Thermoleophilia</taxon>
        <taxon>Solirubrobacterales</taxon>
        <taxon>Solirubrobacteraceae</taxon>
        <taxon>Solirubrobacter</taxon>
    </lineage>
</organism>
<evidence type="ECO:0000256" key="1">
    <source>
        <dbReference type="SAM" id="SignalP"/>
    </source>
</evidence>
<dbReference type="Proteomes" id="UP001147653">
    <property type="component" value="Unassembled WGS sequence"/>
</dbReference>
<dbReference type="AlphaFoldDB" id="A0A9X3NB06"/>
<feature type="chain" id="PRO_5040726820" evidence="1">
    <location>
        <begin position="24"/>
        <end position="453"/>
    </location>
</feature>
<comment type="caution">
    <text evidence="2">The sequence shown here is derived from an EMBL/GenBank/DDBJ whole genome shotgun (WGS) entry which is preliminary data.</text>
</comment>